<dbReference type="GO" id="GO:0043565">
    <property type="term" value="F:sequence-specific DNA binding"/>
    <property type="evidence" value="ECO:0007669"/>
    <property type="project" value="TreeGrafter"/>
</dbReference>
<feature type="compositionally biased region" description="Polar residues" evidence="6">
    <location>
        <begin position="679"/>
        <end position="696"/>
    </location>
</feature>
<dbReference type="PROSITE" id="PS50157">
    <property type="entry name" value="ZINC_FINGER_C2H2_2"/>
    <property type="match status" value="3"/>
</dbReference>
<dbReference type="GO" id="GO:0008270">
    <property type="term" value="F:zinc ion binding"/>
    <property type="evidence" value="ECO:0007669"/>
    <property type="project" value="UniProtKB-KW"/>
</dbReference>
<feature type="region of interest" description="Disordered" evidence="6">
    <location>
        <begin position="1385"/>
        <end position="1404"/>
    </location>
</feature>
<feature type="compositionally biased region" description="Low complexity" evidence="6">
    <location>
        <begin position="2155"/>
        <end position="2169"/>
    </location>
</feature>
<dbReference type="PANTHER" id="PTHR24408">
    <property type="entry name" value="ZINC FINGER PROTEIN"/>
    <property type="match status" value="1"/>
</dbReference>
<feature type="compositionally biased region" description="Polar residues" evidence="6">
    <location>
        <begin position="2122"/>
        <end position="2148"/>
    </location>
</feature>
<dbReference type="PANTHER" id="PTHR24408:SF58">
    <property type="entry name" value="TRANSCRIPTION FACTOR (TFIIIA), PUTATIVE (AFU_ORTHOLOGUE AFUA_1G05150)-RELATED"/>
    <property type="match status" value="1"/>
</dbReference>
<keyword evidence="3 5" id="KW-0863">Zinc-finger</keyword>
<feature type="region of interest" description="Disordered" evidence="6">
    <location>
        <begin position="1245"/>
        <end position="1283"/>
    </location>
</feature>
<feature type="compositionally biased region" description="Low complexity" evidence="6">
    <location>
        <begin position="346"/>
        <end position="362"/>
    </location>
</feature>
<feature type="domain" description="C2H2-type" evidence="7">
    <location>
        <begin position="2206"/>
        <end position="2233"/>
    </location>
</feature>
<dbReference type="Proteomes" id="UP000728185">
    <property type="component" value="Unassembled WGS sequence"/>
</dbReference>
<keyword evidence="9" id="KW-1185">Reference proteome</keyword>
<feature type="compositionally biased region" description="Polar residues" evidence="6">
    <location>
        <begin position="1260"/>
        <end position="1283"/>
    </location>
</feature>
<feature type="domain" description="C2H2-type" evidence="7">
    <location>
        <begin position="1314"/>
        <end position="1337"/>
    </location>
</feature>
<evidence type="ECO:0000256" key="6">
    <source>
        <dbReference type="SAM" id="MobiDB-lite"/>
    </source>
</evidence>
<proteinExistence type="predicted"/>
<keyword evidence="2" id="KW-0677">Repeat</keyword>
<dbReference type="PROSITE" id="PS00028">
    <property type="entry name" value="ZINC_FINGER_C2H2_1"/>
    <property type="match status" value="3"/>
</dbReference>
<dbReference type="GO" id="GO:0005634">
    <property type="term" value="C:nucleus"/>
    <property type="evidence" value="ECO:0007669"/>
    <property type="project" value="TreeGrafter"/>
</dbReference>
<feature type="region of interest" description="Disordered" evidence="6">
    <location>
        <begin position="1897"/>
        <end position="1937"/>
    </location>
</feature>
<comment type="caution">
    <text evidence="8">The sequence shown here is derived from an EMBL/GenBank/DDBJ whole genome shotgun (WGS) entry which is preliminary data.</text>
</comment>
<dbReference type="GO" id="GO:0000981">
    <property type="term" value="F:DNA-binding transcription factor activity, RNA polymerase II-specific"/>
    <property type="evidence" value="ECO:0007669"/>
    <property type="project" value="TreeGrafter"/>
</dbReference>
<evidence type="ECO:0000256" key="4">
    <source>
        <dbReference type="ARBA" id="ARBA00022833"/>
    </source>
</evidence>
<feature type="region of interest" description="Disordered" evidence="6">
    <location>
        <begin position="325"/>
        <end position="362"/>
    </location>
</feature>
<feature type="region of interest" description="Disordered" evidence="6">
    <location>
        <begin position="869"/>
        <end position="911"/>
    </location>
</feature>
<dbReference type="SMART" id="SM00355">
    <property type="entry name" value="ZnF_C2H2"/>
    <property type="match status" value="9"/>
</dbReference>
<evidence type="ECO:0000259" key="7">
    <source>
        <dbReference type="PROSITE" id="PS50157"/>
    </source>
</evidence>
<dbReference type="OrthoDB" id="6263508at2759"/>
<feature type="compositionally biased region" description="Low complexity" evidence="6">
    <location>
        <begin position="1897"/>
        <end position="1907"/>
    </location>
</feature>
<reference evidence="8" key="1">
    <citation type="submission" date="2019-05" db="EMBL/GenBank/DDBJ databases">
        <title>Annotation for the trematode Fasciolopsis buski.</title>
        <authorList>
            <person name="Choi Y.-J."/>
        </authorList>
    </citation>
    <scope>NUCLEOTIDE SEQUENCE</scope>
    <source>
        <strain evidence="8">HT</strain>
        <tissue evidence="8">Whole worm</tissue>
    </source>
</reference>
<feature type="non-terminal residue" evidence="8">
    <location>
        <position position="1"/>
    </location>
</feature>
<feature type="region of interest" description="Disordered" evidence="6">
    <location>
        <begin position="1610"/>
        <end position="1642"/>
    </location>
</feature>
<feature type="region of interest" description="Disordered" evidence="6">
    <location>
        <begin position="2122"/>
        <end position="2173"/>
    </location>
</feature>
<feature type="compositionally biased region" description="Polar residues" evidence="6">
    <location>
        <begin position="1610"/>
        <end position="1623"/>
    </location>
</feature>
<feature type="domain" description="C2H2-type" evidence="7">
    <location>
        <begin position="2083"/>
        <end position="2111"/>
    </location>
</feature>
<evidence type="ECO:0000313" key="9">
    <source>
        <dbReference type="Proteomes" id="UP000728185"/>
    </source>
</evidence>
<evidence type="ECO:0000256" key="2">
    <source>
        <dbReference type="ARBA" id="ARBA00022737"/>
    </source>
</evidence>
<organism evidence="8 9">
    <name type="scientific">Fasciolopsis buskii</name>
    <dbReference type="NCBI Taxonomy" id="27845"/>
    <lineage>
        <taxon>Eukaryota</taxon>
        <taxon>Metazoa</taxon>
        <taxon>Spiralia</taxon>
        <taxon>Lophotrochozoa</taxon>
        <taxon>Platyhelminthes</taxon>
        <taxon>Trematoda</taxon>
        <taxon>Digenea</taxon>
        <taxon>Plagiorchiida</taxon>
        <taxon>Echinostomata</taxon>
        <taxon>Echinostomatoidea</taxon>
        <taxon>Fasciolidae</taxon>
        <taxon>Fasciolopsis</taxon>
    </lineage>
</organism>
<evidence type="ECO:0000256" key="3">
    <source>
        <dbReference type="ARBA" id="ARBA00022771"/>
    </source>
</evidence>
<dbReference type="EMBL" id="LUCM01005403">
    <property type="protein sequence ID" value="KAA0192864.1"/>
    <property type="molecule type" value="Genomic_DNA"/>
</dbReference>
<feature type="region of interest" description="Disordered" evidence="6">
    <location>
        <begin position="1104"/>
        <end position="1161"/>
    </location>
</feature>
<keyword evidence="4" id="KW-0862">Zinc</keyword>
<feature type="compositionally biased region" description="Polar residues" evidence="6">
    <location>
        <begin position="325"/>
        <end position="337"/>
    </location>
</feature>
<dbReference type="InterPro" id="IPR013087">
    <property type="entry name" value="Znf_C2H2_type"/>
</dbReference>
<evidence type="ECO:0000313" key="8">
    <source>
        <dbReference type="EMBL" id="KAA0192864.1"/>
    </source>
</evidence>
<feature type="region of interest" description="Disordered" evidence="6">
    <location>
        <begin position="675"/>
        <end position="709"/>
    </location>
</feature>
<name>A0A8E0S055_9TREM</name>
<accession>A0A8E0S055</accession>
<gene>
    <name evidence="8" type="ORF">FBUS_07224</name>
</gene>
<protein>
    <submittedName>
        <fullName evidence="8">Neurabin-1</fullName>
    </submittedName>
</protein>
<keyword evidence="1" id="KW-0479">Metal-binding</keyword>
<sequence>PPRKILPAVSIPSGATGPILLPSSTVHHSRPSSLDSPAAVPNRYVQSGVAMAGIGSHNVASQTSAVVQTSQPTIPPVGQGSSSATLVSHPSVAVPNLTAITPLLVSNLIPSDLRKPPESLNNPNFLPTLINSSSHSTIGLINPCHFAEHSSYSVHSHTHPGPHPILSNPSARLNVFTHVVPRTSCPASNTMTTGLPGSTSVSISPHPCQNLTVSASASGMHTPIRPRFSSPVLSTWSSITPTSTANILPKIVVHSGASPIPPAPQYTHRAPCGVSIVRQGPEYSTATPVANVTVVQAQSATQLLCNPRTLDFSTEAARQTTTNDIRNSASSSVQIPGTRTPGKIFSVEPNSRSPVSSPSVSASTNEADHLLWGRLIRLPDGGLQFPGLGRLLFSSPQSMLQQIRRIASSEESLQLQSISFQLPPRAVDMVPVTEARMNNWLSSTSTELGSRKGFHVCLCCHQAFSSRALYDSHMKRPVARILYRCHLCRGSESARLSAPVIAPTTTSGSTINEPTTMFNHNSDSESNSIAQSNCGTSNTAVHEMPEQVNDLRNFSPYCTILPGGIIKAPNKCAIYSHMACMHSNHQVSAWDLLPALLTICPLSESAWTVPSFRLSRHFTTSEPITTTATSGTPTTVTASVRACDNATLPVDEVNPSSITASSSQSFQLGKALEDVRPTVSGSSDGKTATSASSTGGEQNGTPGGPADIFTATESKDQATFYQPGMELTELWCDFERALNEAVSYHPLSFLTPPTNQRNSSGKFRPSSTSDHCSLYELWRSSLVANPVMGSSRNVNLFNQEPESRQESDISTSFPLPVPEGPLAQTILLSAGAELWKSHLFLSAWCQQTEPARTQLNGSTGPIVIFEDDDEEEEDLERRETITDASVSPTSEDPICTPESPAPGPSPSELNESLNHLNQWIAPSTGSNATTPEPTTDEAAYHVVTDSLAPKSAVEFAIFRCLICEFRANTAGELQLHLSGAQPFTLTKCALCGQAVCIRQPNLCAVKAHLLLHLNCFLMCPQCGFTPPSHLTPDSAELCLRIHLRFVCFHYNVLQVYLCTRCQGQGKAFHSLTNLCQHYFDRHSVRMYACLWCARQTGSHLCARPETTNSSTPLPNLADSRALNSGPLETSGKTLEGCRSSSVTSSEVQVTNSQMSERPTTPHRSVFCHASTREILIHMRNSHRQMLIPSSLSGSSSTTITTTTTTSATHSTVTVAAIAITSAANAAPQFQGVISDSLSTHSILDGELSSETERPVPPNATGRSSVDSNASADKRSSTGMTVSNTGAVDSSAGFRSVDGQAPLCLLPGVDFSCGFKCSECAQVFDSRDTFARHFRAQHPWGYSAVCCYRCFGTCKRLSYNLEEFRRHASGCPSARRMLLHTFASSTSRANGESQGHPTSSTTSKSPGNPLCFCSYCGIGAHRVDSLSVGLTCPTICSTSPESPMESPAELVIDEREPENPAHVRTPAVPVCSPHSPMTFPTQGTAKEPVYNACYFNSLENLHAHESQNHRLMNDSQIACPWCGHRLSCYKRRDLHCTLKHLRTHLRRHHLASWIIERKKRWVKRNMGVQLCSCENALLDSPLALASHSSAHLLARDPLLARPNYCPSNADQTTGINTSQPNGIGTTLDPVENESDAANPSDRTELSTKFTVASSIRSTSDPTALATRFRCVFHPNPGSHIPCSLDVYRHLRFAQFPELDYYLNNASEEPAQPFICPVCRRHTSTRWALTEHAFVEHWGVLCFICCAHIIPDSSRQDAIISSDQAHRDFASLSSHLPPDIRTSNKFEMPEELSPHSVSSADVVNNSGSLKAKEHGDSATTENFWTHVFHCLQDRGQALCRARLRLEEIESNDCLVMHYPSVDFGDDHAAGCDTTTITESKNQKKIVACRSACGSPIVIVSSPESPQSSIDKLGSPPPNDIGQEEEHHPDRPLSCSTLGTTPARASPLRIDCFDEAYPEADIPTDSVVRPPSADAVSDITQACHNGEEAVQTLQPPASIAKRRRLSIERNDVSPVSSHFSETSDVRPSDEGFFAPVKICVLCGESQTPDTWDEHQLSHRNPHMSWNGLELSNPNRIVLAPRRTKVYRCYMCNSRFVSRYSCRRHLIATHGLDRTQVNWDLLSESTSTSSPILPNENPQARSCKLTSRNKPVQSRRRTSPSSTPDPYSSASDPISSTRVHLLRSQTSAARKMVTSTDEYAATSMNTQELYRCAQCAIQFMSHRSLTIHKLAAHGTPD</sequence>
<feature type="compositionally biased region" description="Low complexity" evidence="6">
    <location>
        <begin position="1139"/>
        <end position="1153"/>
    </location>
</feature>
<evidence type="ECO:0000256" key="5">
    <source>
        <dbReference type="PROSITE-ProRule" id="PRU00042"/>
    </source>
</evidence>
<evidence type="ECO:0000256" key="1">
    <source>
        <dbReference type="ARBA" id="ARBA00022723"/>
    </source>
</evidence>